<accession>A0A1E7Z0B4</accession>
<evidence type="ECO:0000313" key="4">
    <source>
        <dbReference type="Proteomes" id="UP000243534"/>
    </source>
</evidence>
<proteinExistence type="predicted"/>
<evidence type="ECO:0000256" key="1">
    <source>
        <dbReference type="SAM" id="MobiDB-lite"/>
    </source>
</evidence>
<dbReference type="Proteomes" id="UP000243534">
    <property type="component" value="Unassembled WGS sequence"/>
</dbReference>
<evidence type="ECO:0000313" key="3">
    <source>
        <dbReference type="EMBL" id="RAP71139.1"/>
    </source>
</evidence>
<dbReference type="EMBL" id="LJAM02000195">
    <property type="protein sequence ID" value="RAP71139.1"/>
    <property type="molecule type" value="Genomic_DNA"/>
</dbReference>
<feature type="region of interest" description="Disordered" evidence="1">
    <location>
        <begin position="120"/>
        <end position="156"/>
    </location>
</feature>
<gene>
    <name evidence="3" type="ORF">ACZ87_02049</name>
    <name evidence="2" type="ORF">BBW68_01720</name>
</gene>
<keyword evidence="5" id="KW-1185">Reference proteome</keyword>
<reference evidence="3 5" key="2">
    <citation type="submission" date="2018-04" db="EMBL/GenBank/DDBJ databases">
        <title>Genomes of the Obligate Erwinia dacicola and Facultative Enterobacter sp. OLF Endosymbionts of the Olive Fruit fly, Bactrocera oleae.</title>
        <authorList>
            <person name="Estes A.M."/>
            <person name="Hearn D.J."/>
            <person name="Agarwal S."/>
            <person name="Pierson E.A."/>
            <person name="Dunning-Hotopp J.C."/>
        </authorList>
    </citation>
    <scope>NUCLEOTIDE SEQUENCE [LARGE SCALE GENOMIC DNA]</scope>
    <source>
        <strain evidence="3 5">Oroville</strain>
    </source>
</reference>
<dbReference type="EMBL" id="MAYS01000290">
    <property type="protein sequence ID" value="OFC62154.1"/>
    <property type="molecule type" value="Genomic_DNA"/>
</dbReference>
<organism evidence="2 4">
    <name type="scientific">Candidatus Erwinia dacicola</name>
    <dbReference type="NCBI Taxonomy" id="252393"/>
    <lineage>
        <taxon>Bacteria</taxon>
        <taxon>Pseudomonadati</taxon>
        <taxon>Pseudomonadota</taxon>
        <taxon>Gammaproteobacteria</taxon>
        <taxon>Enterobacterales</taxon>
        <taxon>Erwiniaceae</taxon>
        <taxon>Erwinia</taxon>
    </lineage>
</organism>
<dbReference type="OrthoDB" id="784829at2"/>
<dbReference type="AlphaFoldDB" id="A0A1E7Z0B4"/>
<evidence type="ECO:0000313" key="2">
    <source>
        <dbReference type="EMBL" id="OFC62154.1"/>
    </source>
</evidence>
<comment type="caution">
    <text evidence="2">The sequence shown here is derived from an EMBL/GenBank/DDBJ whole genome shotgun (WGS) entry which is preliminary data.</text>
</comment>
<name>A0A1E7Z0B4_9GAMM</name>
<reference evidence="2 4" key="1">
    <citation type="submission" date="2016-07" db="EMBL/GenBank/DDBJ databases">
        <authorList>
            <person name="Yuval B."/>
        </authorList>
    </citation>
    <scope>NUCLEOTIDE SEQUENCE [LARGE SCALE GENOMIC DNA]</scope>
    <source>
        <strain evidence="2 4">IL</strain>
    </source>
</reference>
<sequence>MVPALSKAAGSVVMQAAGAEGELLAHLVKGHGDYLQGVMRHEGELRHVLARVCTGANGNTWLAVNTVSDTGALTLIGHGSAVNAVKNGEAPRDTFAFQLKGKDAPKFAVPLISPGKIPPALHSKLGFDKPWTPPKAPEPEQAPRAQVKPANQPQPM</sequence>
<dbReference type="Proteomes" id="UP000244334">
    <property type="component" value="Unassembled WGS sequence"/>
</dbReference>
<protein>
    <submittedName>
        <fullName evidence="3">TraC domain protein</fullName>
    </submittedName>
</protein>
<evidence type="ECO:0000313" key="5">
    <source>
        <dbReference type="Proteomes" id="UP000244334"/>
    </source>
</evidence>
<dbReference type="RefSeq" id="WP_070134966.1">
    <property type="nucleotide sequence ID" value="NZ_LJAM02000195.1"/>
</dbReference>